<evidence type="ECO:0000256" key="1">
    <source>
        <dbReference type="RuleBase" id="RU363098"/>
    </source>
</evidence>
<keyword evidence="1" id="KW-0694">RNA-binding</keyword>
<dbReference type="GO" id="GO:0003968">
    <property type="term" value="F:RNA-directed RNA polymerase activity"/>
    <property type="evidence" value="ECO:0007669"/>
    <property type="project" value="UniProtKB-KW"/>
</dbReference>
<dbReference type="InterPro" id="IPR057596">
    <property type="entry name" value="RDRP_core"/>
</dbReference>
<dbReference type="EMBL" id="JALLPB020000073">
    <property type="protein sequence ID" value="KAL3822159.1"/>
    <property type="molecule type" value="Genomic_DNA"/>
</dbReference>
<comment type="similarity">
    <text evidence="1">Belongs to the RdRP family.</text>
</comment>
<name>A0ABD3SC94_9STRA</name>
<comment type="caution">
    <text evidence="3">The sequence shown here is derived from an EMBL/GenBank/DDBJ whole genome shotgun (WGS) entry which is preliminary data.</text>
</comment>
<organism evidence="3 4">
    <name type="scientific">Cyclostephanos tholiformis</name>
    <dbReference type="NCBI Taxonomy" id="382380"/>
    <lineage>
        <taxon>Eukaryota</taxon>
        <taxon>Sar</taxon>
        <taxon>Stramenopiles</taxon>
        <taxon>Ochrophyta</taxon>
        <taxon>Bacillariophyta</taxon>
        <taxon>Coscinodiscophyceae</taxon>
        <taxon>Thalassiosirophycidae</taxon>
        <taxon>Stephanodiscales</taxon>
        <taxon>Stephanodiscaceae</taxon>
        <taxon>Cyclostephanos</taxon>
    </lineage>
</organism>
<keyword evidence="1" id="KW-0696">RNA-directed RNA polymerase</keyword>
<reference evidence="3 4" key="1">
    <citation type="submission" date="2024-10" db="EMBL/GenBank/DDBJ databases">
        <title>Updated reference genomes for cyclostephanoid diatoms.</title>
        <authorList>
            <person name="Roberts W.R."/>
            <person name="Alverson A.J."/>
        </authorList>
    </citation>
    <scope>NUCLEOTIDE SEQUENCE [LARGE SCALE GENOMIC DNA]</scope>
    <source>
        <strain evidence="3 4">AJA228-03</strain>
    </source>
</reference>
<proteinExistence type="inferred from homology"/>
<accession>A0ABD3SC94</accession>
<dbReference type="AlphaFoldDB" id="A0ABD3SC94"/>
<keyword evidence="1" id="KW-0548">Nucleotidyltransferase</keyword>
<feature type="domain" description="RDRP core" evidence="2">
    <location>
        <begin position="17"/>
        <end position="170"/>
    </location>
</feature>
<dbReference type="Pfam" id="PF05183">
    <property type="entry name" value="RdRP"/>
    <property type="match status" value="1"/>
</dbReference>
<dbReference type="EC" id="2.7.7.48" evidence="1"/>
<protein>
    <recommendedName>
        <fullName evidence="1">RNA-dependent RNA polymerase</fullName>
        <ecNumber evidence="1">2.7.7.48</ecNumber>
    </recommendedName>
</protein>
<gene>
    <name evidence="3" type="ORF">ACHAXA_011704</name>
</gene>
<dbReference type="Proteomes" id="UP001530377">
    <property type="component" value="Unassembled WGS sequence"/>
</dbReference>
<evidence type="ECO:0000313" key="4">
    <source>
        <dbReference type="Proteomes" id="UP001530377"/>
    </source>
</evidence>
<evidence type="ECO:0000259" key="2">
    <source>
        <dbReference type="Pfam" id="PF05183"/>
    </source>
</evidence>
<sequence length="186" mass="21164">MSNDDWDMLCSYRFGTIIFPRSKEGSTPLPCVIADGDLDGDDYFVMWDEKIMNCLIHSDDKPTSKARRQLFKLELPAGVVKTVVKETKFAKSSDSKWLSKAQDKMLDFPEQRAATQLVGKLYKLCRQASERPRGAFDLFDKDAIAYARAYKDSMDIQKHGGVINLPQRLHENLPKAQQQILSSNVE</sequence>
<evidence type="ECO:0000313" key="3">
    <source>
        <dbReference type="EMBL" id="KAL3822159.1"/>
    </source>
</evidence>
<keyword evidence="4" id="KW-1185">Reference proteome</keyword>
<comment type="catalytic activity">
    <reaction evidence="1">
        <text>RNA(n) + a ribonucleoside 5'-triphosphate = RNA(n+1) + diphosphate</text>
        <dbReference type="Rhea" id="RHEA:21248"/>
        <dbReference type="Rhea" id="RHEA-COMP:14527"/>
        <dbReference type="Rhea" id="RHEA-COMP:17342"/>
        <dbReference type="ChEBI" id="CHEBI:33019"/>
        <dbReference type="ChEBI" id="CHEBI:61557"/>
        <dbReference type="ChEBI" id="CHEBI:140395"/>
        <dbReference type="EC" id="2.7.7.48"/>
    </reaction>
</comment>
<dbReference type="GO" id="GO:0003723">
    <property type="term" value="F:RNA binding"/>
    <property type="evidence" value="ECO:0007669"/>
    <property type="project" value="UniProtKB-KW"/>
</dbReference>
<keyword evidence="1" id="KW-0808">Transferase</keyword>